<dbReference type="EMBL" id="CAKXAJ010010640">
    <property type="protein sequence ID" value="CAH2211520.1"/>
    <property type="molecule type" value="Genomic_DNA"/>
</dbReference>
<dbReference type="Proteomes" id="UP000838756">
    <property type="component" value="Unassembled WGS sequence"/>
</dbReference>
<accession>A0A8S4QJJ2</accession>
<evidence type="ECO:0000313" key="2">
    <source>
        <dbReference type="EMBL" id="CAH2211520.1"/>
    </source>
</evidence>
<reference evidence="2" key="1">
    <citation type="submission" date="2022-03" db="EMBL/GenBank/DDBJ databases">
        <authorList>
            <person name="Lindestad O."/>
        </authorList>
    </citation>
    <scope>NUCLEOTIDE SEQUENCE</scope>
</reference>
<gene>
    <name evidence="2" type="primary">jg22715</name>
    <name evidence="2" type="ORF">PAEG_LOCUS3335</name>
</gene>
<feature type="compositionally biased region" description="Basic and acidic residues" evidence="1">
    <location>
        <begin position="8"/>
        <end position="17"/>
    </location>
</feature>
<evidence type="ECO:0000313" key="3">
    <source>
        <dbReference type="Proteomes" id="UP000838756"/>
    </source>
</evidence>
<evidence type="ECO:0000256" key="1">
    <source>
        <dbReference type="SAM" id="MobiDB-lite"/>
    </source>
</evidence>
<dbReference type="AlphaFoldDB" id="A0A8S4QJJ2"/>
<name>A0A8S4QJJ2_9NEOP</name>
<protein>
    <submittedName>
        <fullName evidence="2">Jg22715 protein</fullName>
    </submittedName>
</protein>
<proteinExistence type="predicted"/>
<organism evidence="2 3">
    <name type="scientific">Pararge aegeria aegeria</name>
    <dbReference type="NCBI Taxonomy" id="348720"/>
    <lineage>
        <taxon>Eukaryota</taxon>
        <taxon>Metazoa</taxon>
        <taxon>Ecdysozoa</taxon>
        <taxon>Arthropoda</taxon>
        <taxon>Hexapoda</taxon>
        <taxon>Insecta</taxon>
        <taxon>Pterygota</taxon>
        <taxon>Neoptera</taxon>
        <taxon>Endopterygota</taxon>
        <taxon>Lepidoptera</taxon>
        <taxon>Glossata</taxon>
        <taxon>Ditrysia</taxon>
        <taxon>Papilionoidea</taxon>
        <taxon>Nymphalidae</taxon>
        <taxon>Satyrinae</taxon>
        <taxon>Satyrini</taxon>
        <taxon>Parargina</taxon>
        <taxon>Pararge</taxon>
    </lineage>
</organism>
<sequence length="68" mass="7861">MRNTTNQKKTEVQKNMRDTGLIEDDPSSSLCASSLLEVGRQFHAYDIGPYFFERFSVTPGFWRRPGVF</sequence>
<comment type="caution">
    <text evidence="2">The sequence shown here is derived from an EMBL/GenBank/DDBJ whole genome shotgun (WGS) entry which is preliminary data.</text>
</comment>
<feature type="region of interest" description="Disordered" evidence="1">
    <location>
        <begin position="1"/>
        <end position="23"/>
    </location>
</feature>
<keyword evidence="3" id="KW-1185">Reference proteome</keyword>